<dbReference type="GO" id="GO:0005524">
    <property type="term" value="F:ATP binding"/>
    <property type="evidence" value="ECO:0007669"/>
    <property type="project" value="UniProtKB-KW"/>
</dbReference>
<evidence type="ECO:0000256" key="8">
    <source>
        <dbReference type="ARBA" id="ARBA00023251"/>
    </source>
</evidence>
<evidence type="ECO:0000256" key="2">
    <source>
        <dbReference type="ARBA" id="ARBA00022448"/>
    </source>
</evidence>
<dbReference type="GO" id="GO:0016887">
    <property type="term" value="F:ATP hydrolysis activity"/>
    <property type="evidence" value="ECO:0007669"/>
    <property type="project" value="InterPro"/>
</dbReference>
<comment type="similarity">
    <text evidence="9">Belongs to the ABC transporter superfamily. Drug exporter-1 (DrugE1) (TC 3.A.1.105) family.</text>
</comment>
<accession>A0A1C4XLT6</accession>
<keyword evidence="2" id="KW-0813">Transport</keyword>
<dbReference type="PANTHER" id="PTHR42711:SF19">
    <property type="entry name" value="DOXORUBICIN RESISTANCE ATP-BINDING PROTEIN DRRA"/>
    <property type="match status" value="1"/>
</dbReference>
<evidence type="ECO:0000313" key="11">
    <source>
        <dbReference type="EMBL" id="SCF09438.1"/>
    </source>
</evidence>
<dbReference type="PROSITE" id="PS00211">
    <property type="entry name" value="ABC_TRANSPORTER_1"/>
    <property type="match status" value="1"/>
</dbReference>
<reference evidence="12" key="1">
    <citation type="submission" date="2016-06" db="EMBL/GenBank/DDBJ databases">
        <authorList>
            <person name="Varghese N."/>
            <person name="Submissions Spin"/>
        </authorList>
    </citation>
    <scope>NUCLEOTIDE SEQUENCE [LARGE SCALE GENOMIC DNA]</scope>
    <source>
        <strain evidence="12">DSM 43909</strain>
    </source>
</reference>
<dbReference type="Gene3D" id="3.40.50.300">
    <property type="entry name" value="P-loop containing nucleotide triphosphate hydrolases"/>
    <property type="match status" value="1"/>
</dbReference>
<keyword evidence="3" id="KW-1003">Cell membrane</keyword>
<dbReference type="OrthoDB" id="9804819at2"/>
<dbReference type="InterPro" id="IPR027417">
    <property type="entry name" value="P-loop_NTPase"/>
</dbReference>
<name>A0A1C4XLT6_MICVI</name>
<evidence type="ECO:0000256" key="6">
    <source>
        <dbReference type="ARBA" id="ARBA00022967"/>
    </source>
</evidence>
<dbReference type="SMART" id="SM00382">
    <property type="entry name" value="AAA"/>
    <property type="match status" value="1"/>
</dbReference>
<dbReference type="GO" id="GO:0046677">
    <property type="term" value="P:response to antibiotic"/>
    <property type="evidence" value="ECO:0007669"/>
    <property type="project" value="UniProtKB-KW"/>
</dbReference>
<organism evidence="11 12">
    <name type="scientific">Micromonospora viridifaciens</name>
    <dbReference type="NCBI Taxonomy" id="1881"/>
    <lineage>
        <taxon>Bacteria</taxon>
        <taxon>Bacillati</taxon>
        <taxon>Actinomycetota</taxon>
        <taxon>Actinomycetes</taxon>
        <taxon>Micromonosporales</taxon>
        <taxon>Micromonosporaceae</taxon>
        <taxon>Micromonospora</taxon>
    </lineage>
</organism>
<dbReference type="NCBIfam" id="TIGR01188">
    <property type="entry name" value="drrA"/>
    <property type="match status" value="1"/>
</dbReference>
<dbReference type="GO" id="GO:1900753">
    <property type="term" value="P:doxorubicin transport"/>
    <property type="evidence" value="ECO:0007669"/>
    <property type="project" value="InterPro"/>
</dbReference>
<evidence type="ECO:0000256" key="4">
    <source>
        <dbReference type="ARBA" id="ARBA00022741"/>
    </source>
</evidence>
<dbReference type="GO" id="GO:0043215">
    <property type="term" value="P:daunorubicin transport"/>
    <property type="evidence" value="ECO:0007669"/>
    <property type="project" value="InterPro"/>
</dbReference>
<gene>
    <name evidence="11" type="ORF">GA0074695_3429</name>
</gene>
<evidence type="ECO:0000256" key="9">
    <source>
        <dbReference type="ARBA" id="ARBA00049985"/>
    </source>
</evidence>
<dbReference type="AlphaFoldDB" id="A0A1C4XLT6"/>
<evidence type="ECO:0000256" key="3">
    <source>
        <dbReference type="ARBA" id="ARBA00022475"/>
    </source>
</evidence>
<evidence type="ECO:0000256" key="7">
    <source>
        <dbReference type="ARBA" id="ARBA00023136"/>
    </source>
</evidence>
<dbReference type="EMBL" id="LT607411">
    <property type="protein sequence ID" value="SCF09438.1"/>
    <property type="molecule type" value="Genomic_DNA"/>
</dbReference>
<keyword evidence="5 11" id="KW-0067">ATP-binding</keyword>
<dbReference type="InterPro" id="IPR003593">
    <property type="entry name" value="AAA+_ATPase"/>
</dbReference>
<comment type="subcellular location">
    <subcellularLocation>
        <location evidence="1">Cell membrane</location>
        <topology evidence="1">Peripheral membrane protein</topology>
        <orientation evidence="1">Cytoplasmic side</orientation>
    </subcellularLocation>
</comment>
<dbReference type="InterPro" id="IPR005894">
    <property type="entry name" value="DrrA"/>
</dbReference>
<evidence type="ECO:0000256" key="5">
    <source>
        <dbReference type="ARBA" id="ARBA00022840"/>
    </source>
</evidence>
<dbReference type="FunFam" id="3.40.50.300:FF:000589">
    <property type="entry name" value="ABC transporter, ATP-binding subunit"/>
    <property type="match status" value="1"/>
</dbReference>
<dbReference type="InterPro" id="IPR003439">
    <property type="entry name" value="ABC_transporter-like_ATP-bd"/>
</dbReference>
<evidence type="ECO:0000313" key="12">
    <source>
        <dbReference type="Proteomes" id="UP000198242"/>
    </source>
</evidence>
<dbReference type="GO" id="GO:0005886">
    <property type="term" value="C:plasma membrane"/>
    <property type="evidence" value="ECO:0007669"/>
    <property type="project" value="UniProtKB-SubCell"/>
</dbReference>
<keyword evidence="12" id="KW-1185">Reference proteome</keyword>
<keyword evidence="6" id="KW-1278">Translocase</keyword>
<dbReference type="RefSeq" id="WP_089007148.1">
    <property type="nucleotide sequence ID" value="NZ_LT607411.1"/>
</dbReference>
<evidence type="ECO:0000256" key="1">
    <source>
        <dbReference type="ARBA" id="ARBA00004413"/>
    </source>
</evidence>
<feature type="domain" description="ABC transporter" evidence="10">
    <location>
        <begin position="8"/>
        <end position="238"/>
    </location>
</feature>
<dbReference type="SUPFAM" id="SSF52540">
    <property type="entry name" value="P-loop containing nucleoside triphosphate hydrolases"/>
    <property type="match status" value="1"/>
</dbReference>
<protein>
    <submittedName>
        <fullName evidence="11">ABC-2 type transport system ATP-binding protein</fullName>
    </submittedName>
</protein>
<dbReference type="Proteomes" id="UP000198242">
    <property type="component" value="Chromosome I"/>
</dbReference>
<dbReference type="PROSITE" id="PS50893">
    <property type="entry name" value="ABC_TRANSPORTER_2"/>
    <property type="match status" value="1"/>
</dbReference>
<keyword evidence="8" id="KW-0046">Antibiotic resistance</keyword>
<sequence>MTNETPAIVAEGLRKRYGRNLALDGFDLAVPAGTVCGLLGPNGAGKTTAVRILATLLRFDTGRAQVAGYDVAGQPERVRHAIGLTGQYAAVDEILSGRQNLVLFGRLRHLPARVARRRADELLEQFGLTDAADRSAGGYSGGMRRRLDLAASLMTTPRVLFLDEPTTGLDPRSRNGLWAAVRSLVADGTTVLLTTQYLEEADQLADRISVLDAGRVIAEGSPAELKARIGVDRIELVLRHAAQLPAAADIVERTTGGPVTIDAEIRQLSAPVADRVAALAEVMRALRDAAVAVEDVTLRRPTLDEAFLWLTGREFARADRTEVAA</sequence>
<dbReference type="InterPro" id="IPR017871">
    <property type="entry name" value="ABC_transporter-like_CS"/>
</dbReference>
<evidence type="ECO:0000259" key="10">
    <source>
        <dbReference type="PROSITE" id="PS50893"/>
    </source>
</evidence>
<proteinExistence type="inferred from homology"/>
<dbReference type="PANTHER" id="PTHR42711">
    <property type="entry name" value="ABC TRANSPORTER ATP-BINDING PROTEIN"/>
    <property type="match status" value="1"/>
</dbReference>
<dbReference type="InterPro" id="IPR050763">
    <property type="entry name" value="ABC_transporter_ATP-binding"/>
</dbReference>
<keyword evidence="7" id="KW-0472">Membrane</keyword>
<dbReference type="Pfam" id="PF00005">
    <property type="entry name" value="ABC_tran"/>
    <property type="match status" value="1"/>
</dbReference>
<keyword evidence="4" id="KW-0547">Nucleotide-binding</keyword>